<dbReference type="OrthoDB" id="464824at2"/>
<reference evidence="1 2" key="2">
    <citation type="submission" date="2018-03" db="EMBL/GenBank/DDBJ databases">
        <title>The ancient ancestry and fast evolution of plastids.</title>
        <authorList>
            <person name="Moore K.R."/>
            <person name="Magnabosco C."/>
            <person name="Momper L."/>
            <person name="Gold D.A."/>
            <person name="Bosak T."/>
            <person name="Fournier G.P."/>
        </authorList>
    </citation>
    <scope>NUCLEOTIDE SEQUENCE [LARGE SCALE GENOMIC DNA]</scope>
    <source>
        <strain evidence="1 2">ULC18</strain>
    </source>
</reference>
<organism evidence="1 2">
    <name type="scientific">Stenomitos frigidus ULC18</name>
    <dbReference type="NCBI Taxonomy" id="2107698"/>
    <lineage>
        <taxon>Bacteria</taxon>
        <taxon>Bacillati</taxon>
        <taxon>Cyanobacteriota</taxon>
        <taxon>Cyanophyceae</taxon>
        <taxon>Leptolyngbyales</taxon>
        <taxon>Leptolyngbyaceae</taxon>
        <taxon>Stenomitos</taxon>
    </lineage>
</organism>
<sequence length="83" mass="9360">MNQRQQNLRYAAARAFIESLDQLQETLQPADEVVSPMAPEHNNPSSTNASVEDQFDLNSLEQAVADIEQFIQKRQEDGEERGA</sequence>
<reference evidence="2" key="1">
    <citation type="submission" date="2018-02" db="EMBL/GenBank/DDBJ databases">
        <authorList>
            <person name="Moore K."/>
            <person name="Momper L."/>
        </authorList>
    </citation>
    <scope>NUCLEOTIDE SEQUENCE [LARGE SCALE GENOMIC DNA]</scope>
    <source>
        <strain evidence="2">ULC18</strain>
    </source>
</reference>
<dbReference type="EMBL" id="PVWK01000117">
    <property type="protein sequence ID" value="PSB25994.1"/>
    <property type="molecule type" value="Genomic_DNA"/>
</dbReference>
<dbReference type="AlphaFoldDB" id="A0A2T1E053"/>
<dbReference type="Proteomes" id="UP000239576">
    <property type="component" value="Unassembled WGS sequence"/>
</dbReference>
<keyword evidence="2" id="KW-1185">Reference proteome</keyword>
<evidence type="ECO:0000313" key="1">
    <source>
        <dbReference type="EMBL" id="PSB25994.1"/>
    </source>
</evidence>
<accession>A0A2T1E053</accession>
<dbReference type="RefSeq" id="WP_106258337.1">
    <property type="nucleotide sequence ID" value="NZ_CAWNSW010000166.1"/>
</dbReference>
<protein>
    <submittedName>
        <fullName evidence="1">Uncharacterized protein</fullName>
    </submittedName>
</protein>
<evidence type="ECO:0000313" key="2">
    <source>
        <dbReference type="Proteomes" id="UP000239576"/>
    </source>
</evidence>
<comment type="caution">
    <text evidence="1">The sequence shown here is derived from an EMBL/GenBank/DDBJ whole genome shotgun (WGS) entry which is preliminary data.</text>
</comment>
<gene>
    <name evidence="1" type="ORF">C7B82_21060</name>
</gene>
<proteinExistence type="predicted"/>
<name>A0A2T1E053_9CYAN</name>